<feature type="signal peptide" evidence="1">
    <location>
        <begin position="1"/>
        <end position="19"/>
    </location>
</feature>
<reference evidence="3" key="1">
    <citation type="journal article" date="2019" name="Int. J. Syst. Evol. Microbiol.">
        <title>The Global Catalogue of Microorganisms (GCM) 10K type strain sequencing project: providing services to taxonomists for standard genome sequencing and annotation.</title>
        <authorList>
            <consortium name="The Broad Institute Genomics Platform"/>
            <consortium name="The Broad Institute Genome Sequencing Center for Infectious Disease"/>
            <person name="Wu L."/>
            <person name="Ma J."/>
        </authorList>
    </citation>
    <scope>NUCLEOTIDE SEQUENCE [LARGE SCALE GENOMIC DNA]</scope>
    <source>
        <strain evidence="3">CCUG 60022</strain>
    </source>
</reference>
<dbReference type="RefSeq" id="WP_298262552.1">
    <property type="nucleotide sequence ID" value="NZ_JBHTIC010000008.1"/>
</dbReference>
<dbReference type="InterPro" id="IPR025348">
    <property type="entry name" value="DUF4252"/>
</dbReference>
<keyword evidence="1" id="KW-0732">Signal</keyword>
<comment type="caution">
    <text evidence="2">The sequence shown here is derived from an EMBL/GenBank/DDBJ whole genome shotgun (WGS) entry which is preliminary data.</text>
</comment>
<organism evidence="2 3">
    <name type="scientific">Lutibacter aestuarii</name>
    <dbReference type="NCBI Taxonomy" id="861111"/>
    <lineage>
        <taxon>Bacteria</taxon>
        <taxon>Pseudomonadati</taxon>
        <taxon>Bacteroidota</taxon>
        <taxon>Flavobacteriia</taxon>
        <taxon>Flavobacteriales</taxon>
        <taxon>Flavobacteriaceae</taxon>
        <taxon>Lutibacter</taxon>
    </lineage>
</organism>
<gene>
    <name evidence="2" type="ORF">ACFQZW_09095</name>
</gene>
<accession>A0ABW2Z940</accession>
<dbReference type="EMBL" id="JBHTIC010000008">
    <property type="protein sequence ID" value="MFD0762237.1"/>
    <property type="molecule type" value="Genomic_DNA"/>
</dbReference>
<dbReference type="Proteomes" id="UP001597032">
    <property type="component" value="Unassembled WGS sequence"/>
</dbReference>
<keyword evidence="3" id="KW-1185">Reference proteome</keyword>
<proteinExistence type="predicted"/>
<dbReference type="Pfam" id="PF14060">
    <property type="entry name" value="DUF4252"/>
    <property type="match status" value="1"/>
</dbReference>
<evidence type="ECO:0000313" key="3">
    <source>
        <dbReference type="Proteomes" id="UP001597032"/>
    </source>
</evidence>
<evidence type="ECO:0000256" key="1">
    <source>
        <dbReference type="SAM" id="SignalP"/>
    </source>
</evidence>
<name>A0ABW2Z940_9FLAO</name>
<feature type="chain" id="PRO_5046675543" evidence="1">
    <location>
        <begin position="20"/>
        <end position="179"/>
    </location>
</feature>
<evidence type="ECO:0000313" key="2">
    <source>
        <dbReference type="EMBL" id="MFD0762237.1"/>
    </source>
</evidence>
<sequence>MKKLIIIIAIALLSVTSYAQNSIFDKFENMDDVSTVVFTPEAFRLISKFKGAGEEGKEYFDMVKGLTSFRVFTTESIAIAEEMDNVVTKYLKSNKLVELMRVKDKESNVKIYVRQGKDEDHVSELLMYVGGTGKYMKDSGSPIKAESVILSLTGDIDLNKISELTEAHIPNSGKQLKNK</sequence>
<protein>
    <submittedName>
        <fullName evidence="2">DUF4252 domain-containing protein</fullName>
    </submittedName>
</protein>